<evidence type="ECO:0000256" key="1">
    <source>
        <dbReference type="SAM" id="MobiDB-lite"/>
    </source>
</evidence>
<evidence type="ECO:0000256" key="2">
    <source>
        <dbReference type="SAM" id="SignalP"/>
    </source>
</evidence>
<keyword evidence="2" id="KW-0732">Signal</keyword>
<evidence type="ECO:0000313" key="3">
    <source>
        <dbReference type="EMBL" id="KAF7274601.1"/>
    </source>
</evidence>
<accession>A0A834M7A7</accession>
<feature type="signal peptide" evidence="2">
    <location>
        <begin position="1"/>
        <end position="18"/>
    </location>
</feature>
<name>A0A834M7A7_RHYFE</name>
<evidence type="ECO:0000313" key="4">
    <source>
        <dbReference type="Proteomes" id="UP000625711"/>
    </source>
</evidence>
<sequence length="397" mass="45271">MMSSWFIIFCCLTTLVQCADPLDCSNKNGGFVDDIQTGSFVVNANYNVQGHQKDAASNYWQTSTTNFQQEPSYSVYKNPSVTNAGSFGYQNNGNVNEINRIYDQPHFQYNYVADQVKEPSTVSNNIVFPSNDVIDQGNAWSGLERGVTLRDSNKPSVRELEQVIKKLIQGSTRVHQVVKVPAMYEIHLHADRDSAASRDTPQAPQPHSWESNNESQNRWRNVDEHANQQQATKYWSNDFQPSPTGISEIPSPVLEAESFKHLPSPPYKYSWPSKNSVSNQTNIISSFNVPISPGSTIVKLTNYQPTSSNYLKKTQLIKTRDVTPSLSLYYAKKRQMEKEKAQYKTSHRRTTVSNVNAKKPSQKLYKKQDTVRYTSPPLLNYMIYVKEKPENRRIIYV</sequence>
<protein>
    <submittedName>
        <fullName evidence="3">Uncharacterized protein</fullName>
    </submittedName>
</protein>
<comment type="caution">
    <text evidence="3">The sequence shown here is derived from an EMBL/GenBank/DDBJ whole genome shotgun (WGS) entry which is preliminary data.</text>
</comment>
<organism evidence="3 4">
    <name type="scientific">Rhynchophorus ferrugineus</name>
    <name type="common">Red palm weevil</name>
    <name type="synonym">Curculio ferrugineus</name>
    <dbReference type="NCBI Taxonomy" id="354439"/>
    <lineage>
        <taxon>Eukaryota</taxon>
        <taxon>Metazoa</taxon>
        <taxon>Ecdysozoa</taxon>
        <taxon>Arthropoda</taxon>
        <taxon>Hexapoda</taxon>
        <taxon>Insecta</taxon>
        <taxon>Pterygota</taxon>
        <taxon>Neoptera</taxon>
        <taxon>Endopterygota</taxon>
        <taxon>Coleoptera</taxon>
        <taxon>Polyphaga</taxon>
        <taxon>Cucujiformia</taxon>
        <taxon>Curculionidae</taxon>
        <taxon>Dryophthorinae</taxon>
        <taxon>Rhynchophorus</taxon>
    </lineage>
</organism>
<dbReference type="OrthoDB" id="10679803at2759"/>
<dbReference type="Proteomes" id="UP000625711">
    <property type="component" value="Unassembled WGS sequence"/>
</dbReference>
<feature type="region of interest" description="Disordered" evidence="1">
    <location>
        <begin position="193"/>
        <end position="217"/>
    </location>
</feature>
<keyword evidence="4" id="KW-1185">Reference proteome</keyword>
<feature type="compositionally biased region" description="Polar residues" evidence="1">
    <location>
        <begin position="208"/>
        <end position="217"/>
    </location>
</feature>
<dbReference type="AlphaFoldDB" id="A0A834M7A7"/>
<gene>
    <name evidence="3" type="ORF">GWI33_012727</name>
</gene>
<feature type="chain" id="PRO_5032453158" evidence="2">
    <location>
        <begin position="19"/>
        <end position="397"/>
    </location>
</feature>
<proteinExistence type="predicted"/>
<reference evidence="3" key="1">
    <citation type="submission" date="2020-08" db="EMBL/GenBank/DDBJ databases">
        <title>Genome sequencing and assembly of the red palm weevil Rhynchophorus ferrugineus.</title>
        <authorList>
            <person name="Dias G.B."/>
            <person name="Bergman C.M."/>
            <person name="Manee M."/>
        </authorList>
    </citation>
    <scope>NUCLEOTIDE SEQUENCE</scope>
    <source>
        <strain evidence="3">AA-2017</strain>
        <tissue evidence="3">Whole larva</tissue>
    </source>
</reference>
<dbReference type="EMBL" id="JAACXV010012484">
    <property type="protein sequence ID" value="KAF7274601.1"/>
    <property type="molecule type" value="Genomic_DNA"/>
</dbReference>